<organism evidence="6 7">
    <name type="scientific">Flemingia macrophylla</name>
    <dbReference type="NCBI Taxonomy" id="520843"/>
    <lineage>
        <taxon>Eukaryota</taxon>
        <taxon>Viridiplantae</taxon>
        <taxon>Streptophyta</taxon>
        <taxon>Embryophyta</taxon>
        <taxon>Tracheophyta</taxon>
        <taxon>Spermatophyta</taxon>
        <taxon>Magnoliopsida</taxon>
        <taxon>eudicotyledons</taxon>
        <taxon>Gunneridae</taxon>
        <taxon>Pentapetalae</taxon>
        <taxon>rosids</taxon>
        <taxon>fabids</taxon>
        <taxon>Fabales</taxon>
        <taxon>Fabaceae</taxon>
        <taxon>Papilionoideae</taxon>
        <taxon>50 kb inversion clade</taxon>
        <taxon>NPAAA clade</taxon>
        <taxon>indigoferoid/millettioid clade</taxon>
        <taxon>Phaseoleae</taxon>
        <taxon>Flemingia</taxon>
    </lineage>
</organism>
<gene>
    <name evidence="6" type="ORF">Fmac_016029</name>
</gene>
<comment type="similarity">
    <text evidence="1 4">Belongs to the UDP-glycosyltransferase family.</text>
</comment>
<proteinExistence type="inferred from homology"/>
<sequence>MKDTIVLYPNIGRGHLVSMVELGKLILTRHPSLSITILILTPPITTNTTSLAATDSNAHYIAAVSATTPAITFHHIHLPPLPSSAPSLAPHLLSLDLSRHCTQNVAAALQFLAKTSTLKALVMDFMNFNDPKTLTHNLNLPTYFYYTSGASTLAVLLLFPTIHRNATNKNFKEHPLQIHVPGLPSLSTDDFPKQAKDPSDPTFNMFIRIGETMKDSVGIIVNTFEAIEENPIKALTEDEMIPPLYCIGPVISSPYGEEDKGCMSWLDSQPSQRVVLLCFGSMGRFSRAQLREIAKGLEKSEKRFLWVVRGELEEGCDSGELLPEGFLERTKDKGLVVRDWAPQQEILSHDSVGGFVTHCGWNSVLEAVCEGVPMVAWPLYAEQFLNKVVLVEEMKVALAVKVGKEGLVSSTELGERVKELMDSAKGKEIRQRVFKMKMSAAEARAESGSSRVALDKLAMSWKLS</sequence>
<dbReference type="InterPro" id="IPR035595">
    <property type="entry name" value="UDP_glycos_trans_CS"/>
</dbReference>
<reference evidence="6 7" key="1">
    <citation type="submission" date="2024-08" db="EMBL/GenBank/DDBJ databases">
        <title>Insights into the chromosomal genome structure of Flemingia macrophylla.</title>
        <authorList>
            <person name="Ding Y."/>
            <person name="Zhao Y."/>
            <person name="Bi W."/>
            <person name="Wu M."/>
            <person name="Zhao G."/>
            <person name="Gong Y."/>
            <person name="Li W."/>
            <person name="Zhang P."/>
        </authorList>
    </citation>
    <scope>NUCLEOTIDE SEQUENCE [LARGE SCALE GENOMIC DNA]</scope>
    <source>
        <strain evidence="6">DYQJB</strain>
        <tissue evidence="6">Leaf</tissue>
    </source>
</reference>
<keyword evidence="2 4" id="KW-0328">Glycosyltransferase</keyword>
<dbReference type="AlphaFoldDB" id="A0ABD1MGD5"/>
<dbReference type="Gene3D" id="3.40.50.2000">
    <property type="entry name" value="Glycogen Phosphorylase B"/>
    <property type="match status" value="2"/>
</dbReference>
<keyword evidence="3 4" id="KW-0808">Transferase</keyword>
<protein>
    <recommendedName>
        <fullName evidence="5">Glycosyltransferase</fullName>
        <ecNumber evidence="5">2.4.1.-</ecNumber>
    </recommendedName>
</protein>
<dbReference type="Proteomes" id="UP001603857">
    <property type="component" value="Unassembled WGS sequence"/>
</dbReference>
<dbReference type="PROSITE" id="PS00375">
    <property type="entry name" value="UDPGT"/>
    <property type="match status" value="1"/>
</dbReference>
<evidence type="ECO:0000256" key="2">
    <source>
        <dbReference type="ARBA" id="ARBA00022676"/>
    </source>
</evidence>
<evidence type="ECO:0000313" key="7">
    <source>
        <dbReference type="Proteomes" id="UP001603857"/>
    </source>
</evidence>
<accession>A0ABD1MGD5</accession>
<dbReference type="InterPro" id="IPR002213">
    <property type="entry name" value="UDP_glucos_trans"/>
</dbReference>
<name>A0ABD1MGD5_9FABA</name>
<dbReference type="FunFam" id="3.40.50.2000:FF:000020">
    <property type="entry name" value="Glycosyltransferase"/>
    <property type="match status" value="1"/>
</dbReference>
<dbReference type="PANTHER" id="PTHR48048:SF33">
    <property type="entry name" value="ISOFLAVONE 7-O-GLUCOSYLTRANSFERASE 1"/>
    <property type="match status" value="1"/>
</dbReference>
<dbReference type="InterPro" id="IPR050481">
    <property type="entry name" value="UDP-glycosyltransf_plant"/>
</dbReference>
<dbReference type="CDD" id="cd03784">
    <property type="entry name" value="GT1_Gtf-like"/>
    <property type="match status" value="1"/>
</dbReference>
<evidence type="ECO:0000313" key="6">
    <source>
        <dbReference type="EMBL" id="KAL2334816.1"/>
    </source>
</evidence>
<evidence type="ECO:0000256" key="1">
    <source>
        <dbReference type="ARBA" id="ARBA00009995"/>
    </source>
</evidence>
<keyword evidence="7" id="KW-1185">Reference proteome</keyword>
<evidence type="ECO:0000256" key="4">
    <source>
        <dbReference type="RuleBase" id="RU003718"/>
    </source>
</evidence>
<dbReference type="Pfam" id="PF00201">
    <property type="entry name" value="UDPGT"/>
    <property type="match status" value="1"/>
</dbReference>
<dbReference type="PANTHER" id="PTHR48048">
    <property type="entry name" value="GLYCOSYLTRANSFERASE"/>
    <property type="match status" value="1"/>
</dbReference>
<dbReference type="EMBL" id="JBGMDY010000005">
    <property type="protein sequence ID" value="KAL2334816.1"/>
    <property type="molecule type" value="Genomic_DNA"/>
</dbReference>
<evidence type="ECO:0000256" key="5">
    <source>
        <dbReference type="RuleBase" id="RU362057"/>
    </source>
</evidence>
<evidence type="ECO:0000256" key="3">
    <source>
        <dbReference type="ARBA" id="ARBA00022679"/>
    </source>
</evidence>
<dbReference type="GO" id="GO:0035251">
    <property type="term" value="F:UDP-glucosyltransferase activity"/>
    <property type="evidence" value="ECO:0007669"/>
    <property type="project" value="UniProtKB-ARBA"/>
</dbReference>
<dbReference type="SUPFAM" id="SSF53756">
    <property type="entry name" value="UDP-Glycosyltransferase/glycogen phosphorylase"/>
    <property type="match status" value="1"/>
</dbReference>
<comment type="caution">
    <text evidence="6">The sequence shown here is derived from an EMBL/GenBank/DDBJ whole genome shotgun (WGS) entry which is preliminary data.</text>
</comment>
<dbReference type="EC" id="2.4.1.-" evidence="5"/>